<sequence length="156" mass="17121">MSQNPHANLDTRLLAIAHRAAREGIGALSLGEALTAALVLDRGDWLQERGYSIADALDRIGCDWAARIPTVARQFQMELAQARLRFSFEIVPREGDGEGYLLRLLDHNQEVGCGYFPARGQSVRFADDQCAYDEAHAAGLAWLDGKQAAVLPALHH</sequence>
<organism evidence="1">
    <name type="scientific">Castellaniella ginsengisoli</name>
    <dbReference type="NCBI Taxonomy" id="546114"/>
    <lineage>
        <taxon>Bacteria</taxon>
        <taxon>Pseudomonadati</taxon>
        <taxon>Pseudomonadota</taxon>
        <taxon>Betaproteobacteria</taxon>
        <taxon>Burkholderiales</taxon>
        <taxon>Alcaligenaceae</taxon>
        <taxon>Castellaniella</taxon>
    </lineage>
</organism>
<protein>
    <submittedName>
        <fullName evidence="1">Uncharacterized protein</fullName>
    </submittedName>
</protein>
<name>A0AB39DH96_9BURK</name>
<evidence type="ECO:0000313" key="1">
    <source>
        <dbReference type="EMBL" id="XDJ53191.1"/>
    </source>
</evidence>
<dbReference type="RefSeq" id="WP_269358198.1">
    <property type="nucleotide sequence ID" value="NZ_CP158256.1"/>
</dbReference>
<dbReference type="AlphaFoldDB" id="A0AB39DH96"/>
<gene>
    <name evidence="1" type="ORF">ABRZ01_01365</name>
</gene>
<reference evidence="1" key="1">
    <citation type="submission" date="2024-05" db="EMBL/GenBank/DDBJ databases">
        <authorList>
            <person name="Luo Y.-C."/>
            <person name="Nicholds J."/>
            <person name="Mortimer T."/>
            <person name="Maboni G."/>
        </authorList>
    </citation>
    <scope>NUCLEOTIDE SEQUENCE</scope>
    <source>
        <strain evidence="1">150964</strain>
    </source>
</reference>
<dbReference type="EMBL" id="CP158256">
    <property type="protein sequence ID" value="XDJ53191.1"/>
    <property type="molecule type" value="Genomic_DNA"/>
</dbReference>
<accession>A0AB39DH96</accession>
<proteinExistence type="predicted"/>